<accession>A0AAN9SGI0</accession>
<gene>
    <name evidence="1" type="ORF">VNO78_17134</name>
</gene>
<protein>
    <submittedName>
        <fullName evidence="1">Uncharacterized protein</fullName>
    </submittedName>
</protein>
<evidence type="ECO:0000313" key="2">
    <source>
        <dbReference type="Proteomes" id="UP001386955"/>
    </source>
</evidence>
<organism evidence="1 2">
    <name type="scientific">Psophocarpus tetragonolobus</name>
    <name type="common">Winged bean</name>
    <name type="synonym">Dolichos tetragonolobus</name>
    <dbReference type="NCBI Taxonomy" id="3891"/>
    <lineage>
        <taxon>Eukaryota</taxon>
        <taxon>Viridiplantae</taxon>
        <taxon>Streptophyta</taxon>
        <taxon>Embryophyta</taxon>
        <taxon>Tracheophyta</taxon>
        <taxon>Spermatophyta</taxon>
        <taxon>Magnoliopsida</taxon>
        <taxon>eudicotyledons</taxon>
        <taxon>Gunneridae</taxon>
        <taxon>Pentapetalae</taxon>
        <taxon>rosids</taxon>
        <taxon>fabids</taxon>
        <taxon>Fabales</taxon>
        <taxon>Fabaceae</taxon>
        <taxon>Papilionoideae</taxon>
        <taxon>50 kb inversion clade</taxon>
        <taxon>NPAAA clade</taxon>
        <taxon>indigoferoid/millettioid clade</taxon>
        <taxon>Phaseoleae</taxon>
        <taxon>Psophocarpus</taxon>
    </lineage>
</organism>
<proteinExistence type="predicted"/>
<reference evidence="1 2" key="1">
    <citation type="submission" date="2024-01" db="EMBL/GenBank/DDBJ databases">
        <title>The genomes of 5 underutilized Papilionoideae crops provide insights into root nodulation and disease resistanc.</title>
        <authorList>
            <person name="Jiang F."/>
        </authorList>
    </citation>
    <scope>NUCLEOTIDE SEQUENCE [LARGE SCALE GENOMIC DNA]</scope>
    <source>
        <strain evidence="1">DUOXIRENSHENG_FW03</strain>
        <tissue evidence="1">Leaves</tissue>
    </source>
</reference>
<name>A0AAN9SGI0_PSOTE</name>
<evidence type="ECO:0000313" key="1">
    <source>
        <dbReference type="EMBL" id="KAK7396258.1"/>
    </source>
</evidence>
<keyword evidence="2" id="KW-1185">Reference proteome</keyword>
<sequence length="85" mass="9401">MTVLFCYLTANKIVVILRYASFIAIVSLAKLLKGTGLLCVGLGIEVFGKEAGGGFAILDHAIQTYWEMVRARMASIQERTEFQML</sequence>
<dbReference type="Proteomes" id="UP001386955">
    <property type="component" value="Unassembled WGS sequence"/>
</dbReference>
<comment type="caution">
    <text evidence="1">The sequence shown here is derived from an EMBL/GenBank/DDBJ whole genome shotgun (WGS) entry which is preliminary data.</text>
</comment>
<dbReference type="EMBL" id="JAYMYS010000004">
    <property type="protein sequence ID" value="KAK7396258.1"/>
    <property type="molecule type" value="Genomic_DNA"/>
</dbReference>
<dbReference type="AlphaFoldDB" id="A0AAN9SGI0"/>